<organism evidence="6 7">
    <name type="scientific">Candidatus Roizmanbacteria bacterium RIFOXYA1_FULL_41_12</name>
    <dbReference type="NCBI Taxonomy" id="1802082"/>
    <lineage>
        <taxon>Bacteria</taxon>
        <taxon>Candidatus Roizmaniibacteriota</taxon>
    </lineage>
</organism>
<dbReference type="SUPFAM" id="SSF51064">
    <property type="entry name" value="Head domain of nucleotide exchange factor GrpE"/>
    <property type="match status" value="1"/>
</dbReference>
<evidence type="ECO:0000256" key="1">
    <source>
        <dbReference type="ARBA" id="ARBA00009054"/>
    </source>
</evidence>
<dbReference type="SUPFAM" id="SSF58014">
    <property type="entry name" value="Coiled-coil domain of nucleotide exchange factor GrpE"/>
    <property type="match status" value="1"/>
</dbReference>
<keyword evidence="5" id="KW-0175">Coiled coil</keyword>
<dbReference type="InterPro" id="IPR009012">
    <property type="entry name" value="GrpE_head"/>
</dbReference>
<evidence type="ECO:0000313" key="6">
    <source>
        <dbReference type="EMBL" id="OGK66944.1"/>
    </source>
</evidence>
<dbReference type="GO" id="GO:0006457">
    <property type="term" value="P:protein folding"/>
    <property type="evidence" value="ECO:0007669"/>
    <property type="project" value="InterPro"/>
</dbReference>
<keyword evidence="2 3" id="KW-0143">Chaperone</keyword>
<dbReference type="GO" id="GO:0051087">
    <property type="term" value="F:protein-folding chaperone binding"/>
    <property type="evidence" value="ECO:0007669"/>
    <property type="project" value="InterPro"/>
</dbReference>
<dbReference type="Pfam" id="PF01025">
    <property type="entry name" value="GrpE"/>
    <property type="match status" value="1"/>
</dbReference>
<dbReference type="GO" id="GO:0005737">
    <property type="term" value="C:cytoplasm"/>
    <property type="evidence" value="ECO:0007669"/>
    <property type="project" value="UniProtKB-SubCell"/>
</dbReference>
<dbReference type="Gene3D" id="3.90.20.20">
    <property type="match status" value="1"/>
</dbReference>
<comment type="similarity">
    <text evidence="1 3 4">Belongs to the GrpE family.</text>
</comment>
<sequence length="153" mass="17900">MKPAIEELKKELTEKHNLYLRALADYQNLEKRMLQAKDKEIKNFLFGFLKQLIELKEDMDKAQTFNQDPGLKLVYNKLKSILNRYSIREINPLNKEFSPETMECVQTVFGKKSNLVVQVFSKGYFYNDELLQPAKVAVSQLEVIPPTVDKKQQ</sequence>
<name>A0A1F7KGG3_9BACT</name>
<comment type="caution">
    <text evidence="6">The sequence shown here is derived from an EMBL/GenBank/DDBJ whole genome shotgun (WGS) entry which is preliminary data.</text>
</comment>
<dbReference type="AlphaFoldDB" id="A0A1F7KGG3"/>
<dbReference type="PRINTS" id="PR00773">
    <property type="entry name" value="GRPEPROTEIN"/>
</dbReference>
<dbReference type="PANTHER" id="PTHR21237">
    <property type="entry name" value="GRPE PROTEIN"/>
    <property type="match status" value="1"/>
</dbReference>
<proteinExistence type="inferred from homology"/>
<dbReference type="Proteomes" id="UP000178450">
    <property type="component" value="Unassembled WGS sequence"/>
</dbReference>
<evidence type="ECO:0000256" key="5">
    <source>
        <dbReference type="SAM" id="Coils"/>
    </source>
</evidence>
<dbReference type="HAMAP" id="MF_01151">
    <property type="entry name" value="GrpE"/>
    <property type="match status" value="1"/>
</dbReference>
<feature type="coiled-coil region" evidence="5">
    <location>
        <begin position="9"/>
        <end position="39"/>
    </location>
</feature>
<evidence type="ECO:0000313" key="7">
    <source>
        <dbReference type="Proteomes" id="UP000178450"/>
    </source>
</evidence>
<dbReference type="EMBL" id="MGBG01000003">
    <property type="protein sequence ID" value="OGK66944.1"/>
    <property type="molecule type" value="Genomic_DNA"/>
</dbReference>
<dbReference type="GO" id="GO:0000774">
    <property type="term" value="F:adenyl-nucleotide exchange factor activity"/>
    <property type="evidence" value="ECO:0007669"/>
    <property type="project" value="InterPro"/>
</dbReference>
<protein>
    <recommendedName>
        <fullName evidence="3">Protein GrpE</fullName>
    </recommendedName>
    <alternativeName>
        <fullName evidence="3">HSP-70 cofactor</fullName>
    </alternativeName>
</protein>
<dbReference type="InterPro" id="IPR000740">
    <property type="entry name" value="GrpE"/>
</dbReference>
<gene>
    <name evidence="3" type="primary">grpE</name>
    <name evidence="6" type="ORF">A2209_02715</name>
</gene>
<accession>A0A1F7KGG3</accession>
<evidence type="ECO:0000256" key="4">
    <source>
        <dbReference type="RuleBase" id="RU004478"/>
    </source>
</evidence>
<dbReference type="GO" id="GO:0042803">
    <property type="term" value="F:protein homodimerization activity"/>
    <property type="evidence" value="ECO:0007669"/>
    <property type="project" value="InterPro"/>
</dbReference>
<evidence type="ECO:0000256" key="3">
    <source>
        <dbReference type="HAMAP-Rule" id="MF_01151"/>
    </source>
</evidence>
<evidence type="ECO:0000256" key="2">
    <source>
        <dbReference type="ARBA" id="ARBA00023186"/>
    </source>
</evidence>
<comment type="subcellular location">
    <subcellularLocation>
        <location evidence="3">Cytoplasm</location>
    </subcellularLocation>
</comment>
<comment type="subunit">
    <text evidence="3">Homodimer.</text>
</comment>
<keyword evidence="3" id="KW-0346">Stress response</keyword>
<dbReference type="GO" id="GO:0051082">
    <property type="term" value="F:unfolded protein binding"/>
    <property type="evidence" value="ECO:0007669"/>
    <property type="project" value="TreeGrafter"/>
</dbReference>
<comment type="function">
    <text evidence="3">Participates actively in the response to hyperosmotic and heat shock by preventing the aggregation of stress-denatured proteins, in association with DnaK and GrpE. It is the nucleotide exchange factor for DnaK and may function as a thermosensor. Unfolded proteins bind initially to DnaJ; upon interaction with the DnaJ-bound protein, DnaK hydrolyzes its bound ATP, resulting in the formation of a stable complex. GrpE releases ADP from DnaK; ATP binding to DnaK triggers the release of the substrate protein, thus completing the reaction cycle. Several rounds of ATP-dependent interactions between DnaJ, DnaK and GrpE are required for fully efficient folding.</text>
</comment>
<dbReference type="InterPro" id="IPR013805">
    <property type="entry name" value="GrpE_CC"/>
</dbReference>
<dbReference type="PANTHER" id="PTHR21237:SF23">
    <property type="entry name" value="GRPE PROTEIN HOMOLOG, MITOCHONDRIAL"/>
    <property type="match status" value="1"/>
</dbReference>
<keyword evidence="3" id="KW-0963">Cytoplasm</keyword>
<dbReference type="Gene3D" id="2.30.22.10">
    <property type="entry name" value="Head domain of nucleotide exchange factor GrpE"/>
    <property type="match status" value="1"/>
</dbReference>
<reference evidence="6 7" key="1">
    <citation type="journal article" date="2016" name="Nat. Commun.">
        <title>Thousands of microbial genomes shed light on interconnected biogeochemical processes in an aquifer system.</title>
        <authorList>
            <person name="Anantharaman K."/>
            <person name="Brown C.T."/>
            <person name="Hug L.A."/>
            <person name="Sharon I."/>
            <person name="Castelle C.J."/>
            <person name="Probst A.J."/>
            <person name="Thomas B.C."/>
            <person name="Singh A."/>
            <person name="Wilkins M.J."/>
            <person name="Karaoz U."/>
            <person name="Brodie E.L."/>
            <person name="Williams K.H."/>
            <person name="Hubbard S.S."/>
            <person name="Banfield J.F."/>
        </authorList>
    </citation>
    <scope>NUCLEOTIDE SEQUENCE [LARGE SCALE GENOMIC DNA]</scope>
</reference>